<dbReference type="RefSeq" id="WP_120043122.1">
    <property type="nucleotide sequence ID" value="NZ_QZFU01000029.1"/>
</dbReference>
<accession>A0A3A4KFA4</accession>
<organism evidence="2 3">
    <name type="scientific">Nocardia panacis</name>
    <dbReference type="NCBI Taxonomy" id="2340916"/>
    <lineage>
        <taxon>Bacteria</taxon>
        <taxon>Bacillati</taxon>
        <taxon>Actinomycetota</taxon>
        <taxon>Actinomycetes</taxon>
        <taxon>Mycobacteriales</taxon>
        <taxon>Nocardiaceae</taxon>
        <taxon>Nocardia</taxon>
    </lineage>
</organism>
<reference evidence="2 3" key="1">
    <citation type="submission" date="2018-09" db="EMBL/GenBank/DDBJ databases">
        <title>YIM PH21274 draft genome.</title>
        <authorList>
            <person name="Miao C."/>
        </authorList>
    </citation>
    <scope>NUCLEOTIDE SEQUENCE [LARGE SCALE GENOMIC DNA]</scope>
    <source>
        <strain evidence="2 3">YIM PH 21724</strain>
    </source>
</reference>
<dbReference type="EMBL" id="QZFU01000029">
    <property type="protein sequence ID" value="RJO72016.1"/>
    <property type="molecule type" value="Genomic_DNA"/>
</dbReference>
<proteinExistence type="predicted"/>
<evidence type="ECO:0000313" key="2">
    <source>
        <dbReference type="EMBL" id="RJO72016.1"/>
    </source>
</evidence>
<keyword evidence="3" id="KW-1185">Reference proteome</keyword>
<keyword evidence="1" id="KW-0732">Signal</keyword>
<protein>
    <submittedName>
        <fullName evidence="2">Uncharacterized protein</fullName>
    </submittedName>
</protein>
<gene>
    <name evidence="2" type="ORF">D5S18_22800</name>
</gene>
<feature type="signal peptide" evidence="1">
    <location>
        <begin position="1"/>
        <end position="29"/>
    </location>
</feature>
<name>A0A3A4KFA4_9NOCA</name>
<evidence type="ECO:0000313" key="3">
    <source>
        <dbReference type="Proteomes" id="UP000266677"/>
    </source>
</evidence>
<dbReference type="Proteomes" id="UP000266677">
    <property type="component" value="Unassembled WGS sequence"/>
</dbReference>
<dbReference type="AlphaFoldDB" id="A0A3A4KFA4"/>
<sequence length="130" mass="13237">MGIRKVVVAVGIALGGALAVATGAGAANAVELAGPSPVGINATIRLDHSDTVALQNSGLVNALTVPMLGGLYKLDPASAIPDDPRFQRVAVTFRDVVAEAAARPNGSVDILLVDPAQWRGSDLAVEQFLN</sequence>
<comment type="caution">
    <text evidence="2">The sequence shown here is derived from an EMBL/GenBank/DDBJ whole genome shotgun (WGS) entry which is preliminary data.</text>
</comment>
<evidence type="ECO:0000256" key="1">
    <source>
        <dbReference type="SAM" id="SignalP"/>
    </source>
</evidence>
<feature type="chain" id="PRO_5039508305" evidence="1">
    <location>
        <begin position="30"/>
        <end position="130"/>
    </location>
</feature>